<dbReference type="EMBL" id="CM043797">
    <property type="protein sequence ID" value="KAI4815068.1"/>
    <property type="molecule type" value="Genomic_DNA"/>
</dbReference>
<dbReference type="Proteomes" id="UP001057452">
    <property type="component" value="Chromosome 13"/>
</dbReference>
<protein>
    <submittedName>
        <fullName evidence="1">Uncharacterized protein</fullName>
    </submittedName>
</protein>
<accession>A0ACB9WMW8</accession>
<comment type="caution">
    <text evidence="1">The sequence shown here is derived from an EMBL/GenBank/DDBJ whole genome shotgun (WGS) entry which is preliminary data.</text>
</comment>
<name>A0ACB9WMW8_CHAAC</name>
<organism evidence="1 2">
    <name type="scientific">Chaenocephalus aceratus</name>
    <name type="common">Blackfin icefish</name>
    <name type="synonym">Chaenichthys aceratus</name>
    <dbReference type="NCBI Taxonomy" id="36190"/>
    <lineage>
        <taxon>Eukaryota</taxon>
        <taxon>Metazoa</taxon>
        <taxon>Chordata</taxon>
        <taxon>Craniata</taxon>
        <taxon>Vertebrata</taxon>
        <taxon>Euteleostomi</taxon>
        <taxon>Actinopterygii</taxon>
        <taxon>Neopterygii</taxon>
        <taxon>Teleostei</taxon>
        <taxon>Neoteleostei</taxon>
        <taxon>Acanthomorphata</taxon>
        <taxon>Eupercaria</taxon>
        <taxon>Perciformes</taxon>
        <taxon>Notothenioidei</taxon>
        <taxon>Channichthyidae</taxon>
        <taxon>Chaenocephalus</taxon>
    </lineage>
</organism>
<evidence type="ECO:0000313" key="2">
    <source>
        <dbReference type="Proteomes" id="UP001057452"/>
    </source>
</evidence>
<proteinExistence type="predicted"/>
<gene>
    <name evidence="1" type="ORF">KUCAC02_005234</name>
</gene>
<reference evidence="1" key="1">
    <citation type="submission" date="2022-05" db="EMBL/GenBank/DDBJ databases">
        <title>Chromosome-level genome of Chaenocephalus aceratus.</title>
        <authorList>
            <person name="Park H."/>
        </authorList>
    </citation>
    <scope>NUCLEOTIDE SEQUENCE</scope>
    <source>
        <strain evidence="1">KU_202001</strain>
    </source>
</reference>
<sequence>MGQDPPGVLQGAFWSGMPGMAQGSQRHEPRHLTSALQLSLALTLSRLETHMGLEQGHPAVSELTAISNGARRHRVVCWLPTKWTNFDVQLCRSWGQAAPRAYRDEEAGVASPIGVGNLPLVCLHHGENARKWSSETVPDVDLNGKQVLMERRLLFASFDDESAKQENDTHERALALTSLQMKRLTDNKL</sequence>
<keyword evidence="2" id="KW-1185">Reference proteome</keyword>
<evidence type="ECO:0000313" key="1">
    <source>
        <dbReference type="EMBL" id="KAI4815068.1"/>
    </source>
</evidence>